<accession>A0A6C0IEF8</accession>
<sequence length="350" mass="41067">MNPVESGRTLEDIVQLATLKLPIKSYREYNIRTHFEDPSLNGVDHWLHYEKKHILIQDKWRETTSQPEVGQFLQCADRISSRLPKEDKIFLIWCSKKEPTSFSLAMLLEKNVNIVICGTSIENLARLCILQICDCLQLDPIPSLIEIRGFSSIKTMDRSNIFIDLYDDTEDKKSMNLIIDKIHNIFIKIYDSILSEDLKSFVESFLPKDNHFTTYGKVDFNFFLKSLKQMCIPTRIKRFSSENYFFYVKMRKVSIPLTILINEYEIKRKSLSKKSAWAKTLCSMKCNPEPISETEFYSSLEFCEDYYITVKEVNEIDDTVRHINMNGSKEYRQIKNPNFDNCFNSLNVIV</sequence>
<dbReference type="AlphaFoldDB" id="A0A6C0IEF8"/>
<protein>
    <submittedName>
        <fullName evidence="1">Uncharacterized protein</fullName>
    </submittedName>
</protein>
<name>A0A6C0IEF8_9ZZZZ</name>
<proteinExistence type="predicted"/>
<evidence type="ECO:0000313" key="1">
    <source>
        <dbReference type="EMBL" id="QHT91508.1"/>
    </source>
</evidence>
<organism evidence="1">
    <name type="scientific">viral metagenome</name>
    <dbReference type="NCBI Taxonomy" id="1070528"/>
    <lineage>
        <taxon>unclassified sequences</taxon>
        <taxon>metagenomes</taxon>
        <taxon>organismal metagenomes</taxon>
    </lineage>
</organism>
<reference evidence="1" key="1">
    <citation type="journal article" date="2020" name="Nature">
        <title>Giant virus diversity and host interactions through global metagenomics.</title>
        <authorList>
            <person name="Schulz F."/>
            <person name="Roux S."/>
            <person name="Paez-Espino D."/>
            <person name="Jungbluth S."/>
            <person name="Walsh D.A."/>
            <person name="Denef V.J."/>
            <person name="McMahon K.D."/>
            <person name="Konstantinidis K.T."/>
            <person name="Eloe-Fadrosh E.A."/>
            <person name="Kyrpides N.C."/>
            <person name="Woyke T."/>
        </authorList>
    </citation>
    <scope>NUCLEOTIDE SEQUENCE</scope>
    <source>
        <strain evidence="1">GVMAG-M-3300023184-77</strain>
    </source>
</reference>
<dbReference type="EMBL" id="MN740165">
    <property type="protein sequence ID" value="QHT91508.1"/>
    <property type="molecule type" value="Genomic_DNA"/>
</dbReference>